<comment type="similarity">
    <text evidence="1">Belongs to the GTP cyclohydrolase I type 2/NIF3 family.</text>
</comment>
<evidence type="ECO:0000256" key="2">
    <source>
        <dbReference type="ARBA" id="ARBA00022112"/>
    </source>
</evidence>
<dbReference type="PANTHER" id="PTHR13799:SF14">
    <property type="entry name" value="GTP CYCLOHYDROLASE 1 TYPE 2 HOMOLOG"/>
    <property type="match status" value="1"/>
</dbReference>
<evidence type="ECO:0000256" key="1">
    <source>
        <dbReference type="ARBA" id="ARBA00006964"/>
    </source>
</evidence>
<accession>A0A7X0RPW8</accession>
<dbReference type="SUPFAM" id="SSF102705">
    <property type="entry name" value="NIF3 (NGG1p interacting factor 3)-like"/>
    <property type="match status" value="1"/>
</dbReference>
<dbReference type="Proteomes" id="UP000547209">
    <property type="component" value="Unassembled WGS sequence"/>
</dbReference>
<evidence type="ECO:0000313" key="5">
    <source>
        <dbReference type="EMBL" id="MBB6671390.1"/>
    </source>
</evidence>
<feature type="binding site" evidence="4">
    <location>
        <position position="64"/>
    </location>
    <ligand>
        <name>a divalent metal cation</name>
        <dbReference type="ChEBI" id="CHEBI:60240"/>
        <label>2</label>
    </ligand>
</feature>
<feature type="binding site" evidence="4">
    <location>
        <position position="233"/>
    </location>
    <ligand>
        <name>a divalent metal cation</name>
        <dbReference type="ChEBI" id="CHEBI:60240"/>
        <label>1</label>
    </ligand>
</feature>
<comment type="caution">
    <text evidence="5">The sequence shown here is derived from an EMBL/GenBank/DDBJ whole genome shotgun (WGS) entry which is preliminary data.</text>
</comment>
<proteinExistence type="inferred from homology"/>
<keyword evidence="6" id="KW-1185">Reference proteome</keyword>
<dbReference type="EMBL" id="JACJVP010000020">
    <property type="protein sequence ID" value="MBB6671390.1"/>
    <property type="molecule type" value="Genomic_DNA"/>
</dbReference>
<keyword evidence="3 4" id="KW-0479">Metal-binding</keyword>
<dbReference type="GO" id="GO:0046872">
    <property type="term" value="F:metal ion binding"/>
    <property type="evidence" value="ECO:0007669"/>
    <property type="project" value="UniProtKB-KW"/>
</dbReference>
<evidence type="ECO:0000313" key="6">
    <source>
        <dbReference type="Proteomes" id="UP000547209"/>
    </source>
</evidence>
<sequence>MTIVIQEIIDRLWEPVATRPPRTVDALLTGDPASRVRGIAVAFAASQAVVERARDMGANLLIVHEGVYYSHMDRTDTLAGDAVYEDKRRFISQSGLAVYRFHDGIHLYRPDGITSALAQALGWVSFVDEHRPAATLLTLPGATVGEVAALAKERLGLPFVRVVGDPGMPCARVGLLAGYRGGGDLVIPLLGNEGLDLVLAGEGPEWESPEYVRDAVSQGKPKALILLGHAASEEPGMADLAAGLARAYPAIPVRFLPDKPVFQIY</sequence>
<dbReference type="RefSeq" id="WP_185142865.1">
    <property type="nucleotide sequence ID" value="NZ_JACJVP010000020.1"/>
</dbReference>
<dbReference type="AlphaFoldDB" id="A0A7X0RPW8"/>
<feature type="binding site" evidence="4">
    <location>
        <position position="229"/>
    </location>
    <ligand>
        <name>a divalent metal cation</name>
        <dbReference type="ChEBI" id="CHEBI:60240"/>
        <label>1</label>
    </ligand>
</feature>
<dbReference type="Pfam" id="PF01784">
    <property type="entry name" value="DUF34_NIF3"/>
    <property type="match status" value="1"/>
</dbReference>
<protein>
    <recommendedName>
        <fullName evidence="2">GTP cyclohydrolase 1 type 2 homolog</fullName>
    </recommendedName>
</protein>
<reference evidence="5 6" key="1">
    <citation type="submission" date="2020-08" db="EMBL/GenBank/DDBJ databases">
        <title>Cohnella phylogeny.</title>
        <authorList>
            <person name="Dunlap C."/>
        </authorList>
    </citation>
    <scope>NUCLEOTIDE SEQUENCE [LARGE SCALE GENOMIC DNA]</scope>
    <source>
        <strain evidence="5 6">DSM 28246</strain>
    </source>
</reference>
<dbReference type="Gene3D" id="3.40.1390.30">
    <property type="entry name" value="NIF3 (NGG1p interacting factor 3)-like"/>
    <property type="match status" value="1"/>
</dbReference>
<dbReference type="InterPro" id="IPR002678">
    <property type="entry name" value="DUF34/NIF3"/>
</dbReference>
<gene>
    <name evidence="5" type="ORF">H7C19_11935</name>
</gene>
<evidence type="ECO:0000256" key="4">
    <source>
        <dbReference type="PIRSR" id="PIRSR602678-1"/>
    </source>
</evidence>
<dbReference type="GO" id="GO:0005737">
    <property type="term" value="C:cytoplasm"/>
    <property type="evidence" value="ECO:0007669"/>
    <property type="project" value="TreeGrafter"/>
</dbReference>
<evidence type="ECO:0000256" key="3">
    <source>
        <dbReference type="ARBA" id="ARBA00022723"/>
    </source>
</evidence>
<dbReference type="PANTHER" id="PTHR13799">
    <property type="entry name" value="NGG1 INTERACTING FACTOR 3"/>
    <property type="match status" value="1"/>
</dbReference>
<name>A0A7X0RPW8_9BACL</name>
<organism evidence="5 6">
    <name type="scientific">Cohnella nanjingensis</name>
    <dbReference type="NCBI Taxonomy" id="1387779"/>
    <lineage>
        <taxon>Bacteria</taxon>
        <taxon>Bacillati</taxon>
        <taxon>Bacillota</taxon>
        <taxon>Bacilli</taxon>
        <taxon>Bacillales</taxon>
        <taxon>Paenibacillaceae</taxon>
        <taxon>Cohnella</taxon>
    </lineage>
</organism>
<dbReference type="InterPro" id="IPR036069">
    <property type="entry name" value="DUF34/NIF3_sf"/>
</dbReference>